<evidence type="ECO:0000313" key="2">
    <source>
        <dbReference type="EMBL" id="QDU39905.1"/>
    </source>
</evidence>
<accession>A0A517ZBN4</accession>
<feature type="domain" description="Metallo-beta-lactamase" evidence="1">
    <location>
        <begin position="28"/>
        <end position="220"/>
    </location>
</feature>
<dbReference type="EC" id="3.1.-.-" evidence="2"/>
<dbReference type="Gene3D" id="3.60.15.10">
    <property type="entry name" value="Ribonuclease Z/Hydroxyacylglutathione hydrolase-like"/>
    <property type="match status" value="1"/>
</dbReference>
<dbReference type="AlphaFoldDB" id="A0A517ZBN4"/>
<dbReference type="PANTHER" id="PTHR46018">
    <property type="entry name" value="ZINC PHOSPHODIESTERASE ELAC PROTEIN 1"/>
    <property type="match status" value="1"/>
</dbReference>
<dbReference type="OrthoDB" id="9800940at2"/>
<dbReference type="SUPFAM" id="SSF56281">
    <property type="entry name" value="Metallo-hydrolase/oxidoreductase"/>
    <property type="match status" value="1"/>
</dbReference>
<dbReference type="Proteomes" id="UP000320496">
    <property type="component" value="Chromosome"/>
</dbReference>
<dbReference type="Pfam" id="PF12706">
    <property type="entry name" value="Lactamase_B_2"/>
    <property type="match status" value="1"/>
</dbReference>
<dbReference type="InterPro" id="IPR001279">
    <property type="entry name" value="Metallo-B-lactamas"/>
</dbReference>
<sequence length="254" mass="27998">MRLQLLGSGGFHPNERRHTACWMIPECRVVFDAGTSAFRIAERLESTELQIFLTHAHLDHIAGLTYLLVPMLDGRLERVQVIANESTLAAVQEHLFSDPVFPVEPGFEFVRLESRKSYPLCDGGVVTWCPLPSHPGGSTGFRIDWPASGEIPAKSVAYITDTFVDGTYDSFVTGVDLLIHECYFDDELGAKWAERTGHSFSTQVADLASRVGAGQLVLVHVNPGRSEADPIGLEAMKARFRATEIGEDLMVLQV</sequence>
<dbReference type="KEGG" id="mri:Mal4_42580"/>
<protein>
    <submittedName>
        <fullName evidence="2">Ribonuclease BN</fullName>
        <ecNumber evidence="2">3.1.-.-</ecNumber>
    </submittedName>
</protein>
<dbReference type="RefSeq" id="WP_145371040.1">
    <property type="nucleotide sequence ID" value="NZ_CP036275.1"/>
</dbReference>
<dbReference type="InterPro" id="IPR036866">
    <property type="entry name" value="RibonucZ/Hydroxyglut_hydro"/>
</dbReference>
<evidence type="ECO:0000259" key="1">
    <source>
        <dbReference type="Pfam" id="PF12706"/>
    </source>
</evidence>
<proteinExistence type="predicted"/>
<reference evidence="2 3" key="1">
    <citation type="submission" date="2019-02" db="EMBL/GenBank/DDBJ databases">
        <title>Deep-cultivation of Planctomycetes and their phenomic and genomic characterization uncovers novel biology.</title>
        <authorList>
            <person name="Wiegand S."/>
            <person name="Jogler M."/>
            <person name="Boedeker C."/>
            <person name="Pinto D."/>
            <person name="Vollmers J."/>
            <person name="Rivas-Marin E."/>
            <person name="Kohn T."/>
            <person name="Peeters S.H."/>
            <person name="Heuer A."/>
            <person name="Rast P."/>
            <person name="Oberbeckmann S."/>
            <person name="Bunk B."/>
            <person name="Jeske O."/>
            <person name="Meyerdierks A."/>
            <person name="Storesund J.E."/>
            <person name="Kallscheuer N."/>
            <person name="Luecker S."/>
            <person name="Lage O.M."/>
            <person name="Pohl T."/>
            <person name="Merkel B.J."/>
            <person name="Hornburger P."/>
            <person name="Mueller R.-W."/>
            <person name="Bruemmer F."/>
            <person name="Labrenz M."/>
            <person name="Spormann A.M."/>
            <person name="Op den Camp H."/>
            <person name="Overmann J."/>
            <person name="Amann R."/>
            <person name="Jetten M.S.M."/>
            <person name="Mascher T."/>
            <person name="Medema M.H."/>
            <person name="Devos D.P."/>
            <person name="Kaster A.-K."/>
            <person name="Ovreas L."/>
            <person name="Rohde M."/>
            <person name="Galperin M.Y."/>
            <person name="Jogler C."/>
        </authorList>
    </citation>
    <scope>NUCLEOTIDE SEQUENCE [LARGE SCALE GENOMIC DNA]</scope>
    <source>
        <strain evidence="2 3">Mal4</strain>
    </source>
</reference>
<dbReference type="GO" id="GO:0042781">
    <property type="term" value="F:3'-tRNA processing endoribonuclease activity"/>
    <property type="evidence" value="ECO:0007669"/>
    <property type="project" value="TreeGrafter"/>
</dbReference>
<keyword evidence="2" id="KW-0378">Hydrolase</keyword>
<gene>
    <name evidence="2" type="primary">rbn</name>
    <name evidence="2" type="ORF">Mal4_42580</name>
</gene>
<organism evidence="2 3">
    <name type="scientific">Maioricimonas rarisocia</name>
    <dbReference type="NCBI Taxonomy" id="2528026"/>
    <lineage>
        <taxon>Bacteria</taxon>
        <taxon>Pseudomonadati</taxon>
        <taxon>Planctomycetota</taxon>
        <taxon>Planctomycetia</taxon>
        <taxon>Planctomycetales</taxon>
        <taxon>Planctomycetaceae</taxon>
        <taxon>Maioricimonas</taxon>
    </lineage>
</organism>
<evidence type="ECO:0000313" key="3">
    <source>
        <dbReference type="Proteomes" id="UP000320496"/>
    </source>
</evidence>
<keyword evidence="3" id="KW-1185">Reference proteome</keyword>
<dbReference type="EMBL" id="CP036275">
    <property type="protein sequence ID" value="QDU39905.1"/>
    <property type="molecule type" value="Genomic_DNA"/>
</dbReference>
<name>A0A517ZBN4_9PLAN</name>
<dbReference type="PANTHER" id="PTHR46018:SF2">
    <property type="entry name" value="ZINC PHOSPHODIESTERASE ELAC PROTEIN 1"/>
    <property type="match status" value="1"/>
</dbReference>